<feature type="domain" description="Partial AB-hydrolase lipase" evidence="2">
    <location>
        <begin position="101"/>
        <end position="158"/>
    </location>
</feature>
<dbReference type="InterPro" id="IPR029058">
    <property type="entry name" value="AB_hydrolase_fold"/>
</dbReference>
<dbReference type="PANTHER" id="PTHR11005">
    <property type="entry name" value="LYSOSOMAL ACID LIPASE-RELATED"/>
    <property type="match status" value="1"/>
</dbReference>
<dbReference type="AlphaFoldDB" id="A0AAQ4DUR1"/>
<dbReference type="EMBL" id="JARKHS020026585">
    <property type="protein sequence ID" value="KAK8766201.1"/>
    <property type="molecule type" value="Genomic_DNA"/>
</dbReference>
<keyword evidence="4" id="KW-1185">Reference proteome</keyword>
<feature type="region of interest" description="Disordered" evidence="1">
    <location>
        <begin position="1"/>
        <end position="91"/>
    </location>
</feature>
<dbReference type="Pfam" id="PF04083">
    <property type="entry name" value="Abhydro_lipase"/>
    <property type="match status" value="1"/>
</dbReference>
<evidence type="ECO:0000313" key="4">
    <source>
        <dbReference type="Proteomes" id="UP001321473"/>
    </source>
</evidence>
<feature type="compositionally biased region" description="Pro residues" evidence="1">
    <location>
        <begin position="40"/>
        <end position="49"/>
    </location>
</feature>
<feature type="compositionally biased region" description="Basic residues" evidence="1">
    <location>
        <begin position="70"/>
        <end position="83"/>
    </location>
</feature>
<evidence type="ECO:0000259" key="2">
    <source>
        <dbReference type="Pfam" id="PF04083"/>
    </source>
</evidence>
<dbReference type="Gene3D" id="3.40.50.1820">
    <property type="entry name" value="alpha/beta hydrolase"/>
    <property type="match status" value="1"/>
</dbReference>
<dbReference type="GO" id="GO:0006629">
    <property type="term" value="P:lipid metabolic process"/>
    <property type="evidence" value="ECO:0007669"/>
    <property type="project" value="InterPro"/>
</dbReference>
<name>A0AAQ4DUR1_AMBAM</name>
<sequence>MYWSPEPRNKAPGVSGTQGRAPPRFVVRQSTPTSMRSPLQSPPVEPQLPPVLFAFPPKPETPVPVEEKLPKRRRKNKKHRKKKSSEEDLPDFLDKAAKAGLMHKNGYPVQVHHVFTEDDYILEVDRMPYGANGDTPNMRPPVLLIHGIVSSAADFVINHPHQSA</sequence>
<accession>A0AAQ4DUR1</accession>
<feature type="compositionally biased region" description="Polar residues" evidence="1">
    <location>
        <begin position="28"/>
        <end position="39"/>
    </location>
</feature>
<evidence type="ECO:0000256" key="1">
    <source>
        <dbReference type="SAM" id="MobiDB-lite"/>
    </source>
</evidence>
<gene>
    <name evidence="3" type="ORF">V5799_007017</name>
</gene>
<dbReference type="InterPro" id="IPR006693">
    <property type="entry name" value="AB_hydrolase_lipase"/>
</dbReference>
<dbReference type="SUPFAM" id="SSF53474">
    <property type="entry name" value="alpha/beta-Hydrolases"/>
    <property type="match status" value="1"/>
</dbReference>
<dbReference type="Proteomes" id="UP001321473">
    <property type="component" value="Unassembled WGS sequence"/>
</dbReference>
<organism evidence="3 4">
    <name type="scientific">Amblyomma americanum</name>
    <name type="common">Lone star tick</name>
    <dbReference type="NCBI Taxonomy" id="6943"/>
    <lineage>
        <taxon>Eukaryota</taxon>
        <taxon>Metazoa</taxon>
        <taxon>Ecdysozoa</taxon>
        <taxon>Arthropoda</taxon>
        <taxon>Chelicerata</taxon>
        <taxon>Arachnida</taxon>
        <taxon>Acari</taxon>
        <taxon>Parasitiformes</taxon>
        <taxon>Ixodida</taxon>
        <taxon>Ixodoidea</taxon>
        <taxon>Ixodidae</taxon>
        <taxon>Amblyomminae</taxon>
        <taxon>Amblyomma</taxon>
    </lineage>
</organism>
<comment type="caution">
    <text evidence="3">The sequence shown here is derived from an EMBL/GenBank/DDBJ whole genome shotgun (WGS) entry which is preliminary data.</text>
</comment>
<feature type="non-terminal residue" evidence="3">
    <location>
        <position position="164"/>
    </location>
</feature>
<proteinExistence type="predicted"/>
<protein>
    <recommendedName>
        <fullName evidence="2">Partial AB-hydrolase lipase domain-containing protein</fullName>
    </recommendedName>
</protein>
<evidence type="ECO:0000313" key="3">
    <source>
        <dbReference type="EMBL" id="KAK8766201.1"/>
    </source>
</evidence>
<reference evidence="3 4" key="1">
    <citation type="journal article" date="2023" name="Arcadia Sci">
        <title>De novo assembly of a long-read Amblyomma americanum tick genome.</title>
        <authorList>
            <person name="Chou S."/>
            <person name="Poskanzer K.E."/>
            <person name="Rollins M."/>
            <person name="Thuy-Boun P.S."/>
        </authorList>
    </citation>
    <scope>NUCLEOTIDE SEQUENCE [LARGE SCALE GENOMIC DNA]</scope>
    <source>
        <strain evidence="3">F_SG_1</strain>
        <tissue evidence="3">Salivary glands</tissue>
    </source>
</reference>